<feature type="region of interest" description="Disordered" evidence="1">
    <location>
        <begin position="101"/>
        <end position="207"/>
    </location>
</feature>
<dbReference type="OrthoDB" id="62952at2759"/>
<gene>
    <name evidence="2" type="ORF">LY89DRAFT_675531</name>
</gene>
<feature type="compositionally biased region" description="Acidic residues" evidence="1">
    <location>
        <begin position="170"/>
        <end position="182"/>
    </location>
</feature>
<dbReference type="EMBL" id="KQ947430">
    <property type="protein sequence ID" value="KUJ10033.1"/>
    <property type="molecule type" value="Genomic_DNA"/>
</dbReference>
<protein>
    <submittedName>
        <fullName evidence="2">Uncharacterized protein</fullName>
    </submittedName>
</protein>
<keyword evidence="3" id="KW-1185">Reference proteome</keyword>
<dbReference type="InParanoid" id="A0A132BCQ1"/>
<organism evidence="2 3">
    <name type="scientific">Mollisia scopiformis</name>
    <name type="common">Conifer needle endophyte fungus</name>
    <name type="synonym">Phialocephala scopiformis</name>
    <dbReference type="NCBI Taxonomy" id="149040"/>
    <lineage>
        <taxon>Eukaryota</taxon>
        <taxon>Fungi</taxon>
        <taxon>Dikarya</taxon>
        <taxon>Ascomycota</taxon>
        <taxon>Pezizomycotina</taxon>
        <taxon>Leotiomycetes</taxon>
        <taxon>Helotiales</taxon>
        <taxon>Mollisiaceae</taxon>
        <taxon>Mollisia</taxon>
    </lineage>
</organism>
<dbReference type="AlphaFoldDB" id="A0A132BCQ1"/>
<name>A0A132BCQ1_MOLSC</name>
<sequence>MHSALLLLQEYAKSFNRHMPRDIQALVLKNQDHFDYLFFVLDRASILDKVTAAVKFNNLHNFKSLFRTAVDHLNDQLLEIRYARKALFTCEVDNDSAVDMHPADPASVDHIDWNTREPEMGPFCGQNIDDTNSSDENSDGGNQGTNGDSEGGEQDKDVTEEGNITALSQSEEELTDEQDDLESTLGELGDGFGLADESTGGRLVDLV</sequence>
<evidence type="ECO:0000313" key="2">
    <source>
        <dbReference type="EMBL" id="KUJ10033.1"/>
    </source>
</evidence>
<evidence type="ECO:0000313" key="3">
    <source>
        <dbReference type="Proteomes" id="UP000070700"/>
    </source>
</evidence>
<evidence type="ECO:0000256" key="1">
    <source>
        <dbReference type="SAM" id="MobiDB-lite"/>
    </source>
</evidence>
<proteinExistence type="predicted"/>
<accession>A0A132BCQ1</accession>
<dbReference type="GeneID" id="28823243"/>
<dbReference type="KEGG" id="psco:LY89DRAFT_675531"/>
<dbReference type="RefSeq" id="XP_018064388.1">
    <property type="nucleotide sequence ID" value="XM_018213517.1"/>
</dbReference>
<reference evidence="2 3" key="1">
    <citation type="submission" date="2015-10" db="EMBL/GenBank/DDBJ databases">
        <title>Full genome of DAOMC 229536 Phialocephala scopiformis, a fungal endophyte of spruce producing the potent anti-insectan compound rugulosin.</title>
        <authorList>
            <consortium name="DOE Joint Genome Institute"/>
            <person name="Walker A.K."/>
            <person name="Frasz S.L."/>
            <person name="Seifert K.A."/>
            <person name="Miller J.D."/>
            <person name="Mondo S.J."/>
            <person name="Labutti K."/>
            <person name="Lipzen A."/>
            <person name="Dockter R."/>
            <person name="Kennedy M."/>
            <person name="Grigoriev I.V."/>
            <person name="Spatafora J.W."/>
        </authorList>
    </citation>
    <scope>NUCLEOTIDE SEQUENCE [LARGE SCALE GENOMIC DNA]</scope>
    <source>
        <strain evidence="2 3">CBS 120377</strain>
    </source>
</reference>
<feature type="compositionally biased region" description="Basic and acidic residues" evidence="1">
    <location>
        <begin position="107"/>
        <end position="119"/>
    </location>
</feature>
<dbReference type="Proteomes" id="UP000070700">
    <property type="component" value="Unassembled WGS sequence"/>
</dbReference>